<evidence type="ECO:0008006" key="3">
    <source>
        <dbReference type="Google" id="ProtNLM"/>
    </source>
</evidence>
<gene>
    <name evidence="1" type="ORF">Tco_0725571</name>
</gene>
<name>A0ABQ4YD95_9ASTR</name>
<evidence type="ECO:0000313" key="2">
    <source>
        <dbReference type="Proteomes" id="UP001151760"/>
    </source>
</evidence>
<protein>
    <recommendedName>
        <fullName evidence="3">Zinc finger, CCHC-type</fullName>
    </recommendedName>
</protein>
<dbReference type="Proteomes" id="UP001151760">
    <property type="component" value="Unassembled WGS sequence"/>
</dbReference>
<comment type="caution">
    <text evidence="1">The sequence shown here is derived from an EMBL/GenBank/DDBJ whole genome shotgun (WGS) entry which is preliminary data.</text>
</comment>
<sequence length="342" mass="38331">MRLQTNTKTLEDLCSQSLETASQAIHDAVTPHPNVDLSGVASCDGCARWVLEDQLLSASLLMCLGKRDYVERIPSEDTTMSTYLMNRSPSSAIGFKKPIDMLGVFGWLASIKQGMLEPVKVKCIFLGYHKSIVARDMEYLACQLFGYREDSNEDAFAVAAMDKIYAHESLTFNNIVSCEVISKWKAGLKDDMDARSDVYVLSNGCRKCSDDSNGYYWEYTPGMFIHLFLYINDMVFYCGCKAEIWTTKGLLDKAMGNVLGMEIVKDQSGDCDVEKNGKWSCIYVVGSQEYQMVCTRLDKASTDVGSLKGNLQHMEALPTTKAGYMTFIEAWKKEIWLKGLLT</sequence>
<accession>A0ABQ4YD95</accession>
<dbReference type="EMBL" id="BQNB010010322">
    <property type="protein sequence ID" value="GJS75690.1"/>
    <property type="molecule type" value="Genomic_DNA"/>
</dbReference>
<proteinExistence type="predicted"/>
<keyword evidence="2" id="KW-1185">Reference proteome</keyword>
<evidence type="ECO:0000313" key="1">
    <source>
        <dbReference type="EMBL" id="GJS75690.1"/>
    </source>
</evidence>
<reference evidence="1" key="2">
    <citation type="submission" date="2022-01" db="EMBL/GenBank/DDBJ databases">
        <authorList>
            <person name="Yamashiro T."/>
            <person name="Shiraishi A."/>
            <person name="Satake H."/>
            <person name="Nakayama K."/>
        </authorList>
    </citation>
    <scope>NUCLEOTIDE SEQUENCE</scope>
</reference>
<reference evidence="1" key="1">
    <citation type="journal article" date="2022" name="Int. J. Mol. Sci.">
        <title>Draft Genome of Tanacetum Coccineum: Genomic Comparison of Closely Related Tanacetum-Family Plants.</title>
        <authorList>
            <person name="Yamashiro T."/>
            <person name="Shiraishi A."/>
            <person name="Nakayama K."/>
            <person name="Satake H."/>
        </authorList>
    </citation>
    <scope>NUCLEOTIDE SEQUENCE</scope>
</reference>
<organism evidence="1 2">
    <name type="scientific">Tanacetum coccineum</name>
    <dbReference type="NCBI Taxonomy" id="301880"/>
    <lineage>
        <taxon>Eukaryota</taxon>
        <taxon>Viridiplantae</taxon>
        <taxon>Streptophyta</taxon>
        <taxon>Embryophyta</taxon>
        <taxon>Tracheophyta</taxon>
        <taxon>Spermatophyta</taxon>
        <taxon>Magnoliopsida</taxon>
        <taxon>eudicotyledons</taxon>
        <taxon>Gunneridae</taxon>
        <taxon>Pentapetalae</taxon>
        <taxon>asterids</taxon>
        <taxon>campanulids</taxon>
        <taxon>Asterales</taxon>
        <taxon>Asteraceae</taxon>
        <taxon>Asteroideae</taxon>
        <taxon>Anthemideae</taxon>
        <taxon>Anthemidinae</taxon>
        <taxon>Tanacetum</taxon>
    </lineage>
</organism>